<proteinExistence type="inferred from homology"/>
<keyword evidence="2" id="KW-1133">Transmembrane helix</keyword>
<evidence type="ECO:0000256" key="1">
    <source>
        <dbReference type="ARBA" id="ARBA00006803"/>
    </source>
</evidence>
<keyword evidence="2" id="KW-0472">Membrane</keyword>
<evidence type="ECO:0000256" key="2">
    <source>
        <dbReference type="SAM" id="Phobius"/>
    </source>
</evidence>
<name>A0A0N4XCS9_NIPBR</name>
<dbReference type="GO" id="GO:0016020">
    <property type="term" value="C:membrane"/>
    <property type="evidence" value="ECO:0007669"/>
    <property type="project" value="InterPro"/>
</dbReference>
<dbReference type="InterPro" id="IPR004151">
    <property type="entry name" value="7TM_GPCR_serpentine_rcpt_Sre"/>
</dbReference>
<gene>
    <name evidence="3" type="ORF">NBR_LOCUS280</name>
</gene>
<dbReference type="Gene3D" id="1.20.1070.10">
    <property type="entry name" value="Rhodopsin 7-helix transmembrane proteins"/>
    <property type="match status" value="1"/>
</dbReference>
<keyword evidence="2" id="KW-0812">Transmembrane</keyword>
<sequence>MFVVILAALLLIVSRRVKVFHENLNALMQFAIAFIGFSFLTRLLLAVCEIAGLQRESELGGIAFAVVGSIWSTFAYASVFVVVSIAIERGFATYYLSDYERRSRSAIRVALLVLIIVTSTILGVLDWKYDITVYDLPSMIVIVISSATVSFT</sequence>
<feature type="transmembrane region" description="Helical" evidence="2">
    <location>
        <begin position="107"/>
        <end position="125"/>
    </location>
</feature>
<organism evidence="5">
    <name type="scientific">Nippostrongylus brasiliensis</name>
    <name type="common">Rat hookworm</name>
    <dbReference type="NCBI Taxonomy" id="27835"/>
    <lineage>
        <taxon>Eukaryota</taxon>
        <taxon>Metazoa</taxon>
        <taxon>Ecdysozoa</taxon>
        <taxon>Nematoda</taxon>
        <taxon>Chromadorea</taxon>
        <taxon>Rhabditida</taxon>
        <taxon>Rhabditina</taxon>
        <taxon>Rhabditomorpha</taxon>
        <taxon>Strongyloidea</taxon>
        <taxon>Heligmosomidae</taxon>
        <taxon>Nippostrongylus</taxon>
    </lineage>
</organism>
<reference evidence="5" key="1">
    <citation type="submission" date="2017-02" db="UniProtKB">
        <authorList>
            <consortium name="WormBaseParasite"/>
        </authorList>
    </citation>
    <scope>IDENTIFICATION</scope>
</reference>
<dbReference type="GO" id="GO:0007606">
    <property type="term" value="P:sensory perception of chemical stimulus"/>
    <property type="evidence" value="ECO:0007669"/>
    <property type="project" value="InterPro"/>
</dbReference>
<evidence type="ECO:0000313" key="3">
    <source>
        <dbReference type="EMBL" id="VDL62719.1"/>
    </source>
</evidence>
<reference evidence="3 4" key="2">
    <citation type="submission" date="2018-11" db="EMBL/GenBank/DDBJ databases">
        <authorList>
            <consortium name="Pathogen Informatics"/>
        </authorList>
    </citation>
    <scope>NUCLEOTIDE SEQUENCE [LARGE SCALE GENOMIC DNA]</scope>
</reference>
<feature type="transmembrane region" description="Helical" evidence="2">
    <location>
        <begin position="59"/>
        <end position="87"/>
    </location>
</feature>
<accession>A0A0N4XCS9</accession>
<comment type="similarity">
    <text evidence="1">Belongs to the nematode receptor-like protein sre family.</text>
</comment>
<dbReference type="Pfam" id="PF03125">
    <property type="entry name" value="Sre"/>
    <property type="match status" value="1"/>
</dbReference>
<dbReference type="WBParaSite" id="NBR_0000027901-mRNA-1">
    <property type="protein sequence ID" value="NBR_0000027901-mRNA-1"/>
    <property type="gene ID" value="NBR_0000027901"/>
</dbReference>
<dbReference type="AlphaFoldDB" id="A0A0N4XCS9"/>
<dbReference type="PANTHER" id="PTHR23128">
    <property type="entry name" value="SERPENTINE RECEPTOR, CLASS E (EPSILON)-RELATED"/>
    <property type="match status" value="1"/>
</dbReference>
<dbReference type="EMBL" id="UYSL01000099">
    <property type="protein sequence ID" value="VDL62719.1"/>
    <property type="molecule type" value="Genomic_DNA"/>
</dbReference>
<feature type="transmembrane region" description="Helical" evidence="2">
    <location>
        <begin position="26"/>
        <end position="47"/>
    </location>
</feature>
<protein>
    <submittedName>
        <fullName evidence="5">7TM_transglut domain-containing protein</fullName>
    </submittedName>
</protein>
<evidence type="ECO:0000313" key="4">
    <source>
        <dbReference type="Proteomes" id="UP000271162"/>
    </source>
</evidence>
<dbReference type="Proteomes" id="UP000271162">
    <property type="component" value="Unassembled WGS sequence"/>
</dbReference>
<evidence type="ECO:0000313" key="5">
    <source>
        <dbReference type="WBParaSite" id="NBR_0000027901-mRNA-1"/>
    </source>
</evidence>
<keyword evidence="4" id="KW-1185">Reference proteome</keyword>
<dbReference type="PANTHER" id="PTHR23128:SF132">
    <property type="entry name" value="SERPENTINE RECEPTOR, CLASS E (EPSILON)-RELATED"/>
    <property type="match status" value="1"/>
</dbReference>